<evidence type="ECO:0000313" key="3">
    <source>
        <dbReference type="Proteomes" id="UP000001986"/>
    </source>
</evidence>
<dbReference type="InterPro" id="IPR024301">
    <property type="entry name" value="Amidase_6"/>
</dbReference>
<sequence length="183" mass="21465">MRFLIVMNWTMQRQNIYLRKKAVDYAITYALTPNPQYRYFPLIDDNGGDCANFISQCLLAGGAPMKFSAEYPWWYNHNNTINVLDDTWSISWAVAHSLYYYLKVNQEKGSFGAKGLEVYNKNELDIGDLVFFEDNNNHIFHSAIITAFQNKDPLISHHTFNALNIPIKYSWKYYKIHFLKISL</sequence>
<proteinExistence type="predicted"/>
<dbReference type="AlphaFoldDB" id="A5I2N9"/>
<dbReference type="KEGG" id="cbo:CBO1767"/>
<keyword evidence="3" id="KW-1185">Reference proteome</keyword>
<dbReference type="Proteomes" id="UP000001986">
    <property type="component" value="Chromosome"/>
</dbReference>
<name>A5I2N9_CLOBH</name>
<organism evidence="2 3">
    <name type="scientific">Clostridium botulinum (strain Hall / ATCC 3502 / NCTC 13319 / Type A)</name>
    <dbReference type="NCBI Taxonomy" id="441771"/>
    <lineage>
        <taxon>Bacteria</taxon>
        <taxon>Bacillati</taxon>
        <taxon>Bacillota</taxon>
        <taxon>Clostridia</taxon>
        <taxon>Eubacteriales</taxon>
        <taxon>Clostridiaceae</taxon>
        <taxon>Clostridium</taxon>
    </lineage>
</organism>
<gene>
    <name evidence="2" type="ordered locus">CBO1767</name>
</gene>
<dbReference type="PANTHER" id="PTHR40032">
    <property type="entry name" value="EXPORTED PROTEIN-RELATED"/>
    <property type="match status" value="1"/>
</dbReference>
<dbReference type="Pfam" id="PF12671">
    <property type="entry name" value="Amidase_6"/>
    <property type="match status" value="1"/>
</dbReference>
<dbReference type="PATRIC" id="fig|413999.7.peg.1740"/>
<accession>A5I2N9</accession>
<feature type="domain" description="Putative amidase" evidence="1">
    <location>
        <begin position="17"/>
        <end position="178"/>
    </location>
</feature>
<protein>
    <recommendedName>
        <fullName evidence="1">Putative amidase domain-containing protein</fullName>
    </recommendedName>
</protein>
<dbReference type="PANTHER" id="PTHR40032:SF1">
    <property type="entry name" value="EXPORTED PROTEIN"/>
    <property type="match status" value="1"/>
</dbReference>
<evidence type="ECO:0000259" key="1">
    <source>
        <dbReference type="Pfam" id="PF12671"/>
    </source>
</evidence>
<dbReference type="EMBL" id="AM412317">
    <property type="protein sequence ID" value="CAL83306.1"/>
    <property type="molecule type" value="Genomic_DNA"/>
</dbReference>
<evidence type="ECO:0000313" key="2">
    <source>
        <dbReference type="EMBL" id="CAL83306.1"/>
    </source>
</evidence>
<dbReference type="HOGENOM" id="CLU_048731_2_0_9"/>
<reference evidence="2 3" key="1">
    <citation type="journal article" date="2007" name="Genome Res.">
        <title>Genome sequence of a proteolytic (Group I) Clostridium botulinum strain Hall A and comparative analysis of the clostridial genomes.</title>
        <authorList>
            <person name="Sebaihia M."/>
            <person name="Peck M.W."/>
            <person name="Minton N.P."/>
            <person name="Thomson N.R."/>
            <person name="Holden M.T.G."/>
            <person name="Mitchell W.J."/>
            <person name="Carter A.T."/>
            <person name="Bentley S.D."/>
            <person name="Mason D.R."/>
            <person name="Crossman L."/>
            <person name="Paul C.J."/>
            <person name="Ivens A."/>
            <person name="Wells-Bennik M.H.J."/>
            <person name="Davis I.J."/>
            <person name="Cerdeno-Tarraga A.M."/>
            <person name="Churcher C."/>
            <person name="Quail M.A."/>
            <person name="Chillingworth T."/>
            <person name="Feltwell T."/>
            <person name="Fraser A."/>
            <person name="Goodhead I."/>
            <person name="Hance Z."/>
            <person name="Jagels K."/>
            <person name="Larke N."/>
            <person name="Maddison M."/>
            <person name="Moule S."/>
            <person name="Mungall K."/>
            <person name="Norbertczak H."/>
            <person name="Rabbinowitsch E."/>
            <person name="Sanders M."/>
            <person name="Simmonds M."/>
            <person name="White B."/>
            <person name="Whithead S."/>
            <person name="Parkhill J."/>
        </authorList>
    </citation>
    <scope>NUCLEOTIDE SEQUENCE [LARGE SCALE GENOMIC DNA]</scope>
    <source>
        <strain evidence="3">Hall / ATCC 3502 / NCTC 13319 / Type A [Sanger]</strain>
    </source>
</reference>